<keyword evidence="16" id="KW-1185">Reference proteome</keyword>
<comment type="miscellaneous">
    <text evidence="11">The Rieske protein is a high potential 2Fe-2S protein.</text>
</comment>
<dbReference type="FunFam" id="2.102.10.10:FF:000001">
    <property type="entry name" value="Cytochrome b-c1 complex subunit Rieske, mitochondrial"/>
    <property type="match status" value="1"/>
</dbReference>
<dbReference type="EC" id="7.1.1.8" evidence="11"/>
<keyword evidence="12" id="KW-0496">Mitochondrion</keyword>
<keyword evidence="7" id="KW-0408">Iron</keyword>
<dbReference type="STRING" id="6669.E9G9E2"/>
<evidence type="ECO:0000313" key="16">
    <source>
        <dbReference type="Proteomes" id="UP000000305"/>
    </source>
</evidence>
<keyword evidence="11" id="KW-0813">Transport</keyword>
<keyword evidence="4" id="KW-0001">2Fe-2S</keyword>
<dbReference type="InParanoid" id="E9G9E2"/>
<keyword evidence="11" id="KW-0249">Electron transport</keyword>
<evidence type="ECO:0000313" key="15">
    <source>
        <dbReference type="EMBL" id="EFX83890.1"/>
    </source>
</evidence>
<dbReference type="SUPFAM" id="SSF50022">
    <property type="entry name" value="ISP domain"/>
    <property type="match status" value="1"/>
</dbReference>
<comment type="cofactor">
    <cofactor evidence="11">
        <name>[2Fe-2S] cluster</name>
        <dbReference type="ChEBI" id="CHEBI:190135"/>
    </cofactor>
    <text evidence="11">Binds 1 [2Fe-2S] cluster per subunit.</text>
</comment>
<dbReference type="GO" id="GO:0005743">
    <property type="term" value="C:mitochondrial inner membrane"/>
    <property type="evidence" value="ECO:0007669"/>
    <property type="project" value="UniProtKB-SubCell"/>
</dbReference>
<dbReference type="NCBIfam" id="TIGR01416">
    <property type="entry name" value="Rieske_proteo"/>
    <property type="match status" value="1"/>
</dbReference>
<proteinExistence type="inferred from homology"/>
<keyword evidence="12" id="KW-0679">Respiratory chain</keyword>
<dbReference type="CDD" id="cd03470">
    <property type="entry name" value="Rieske_cytochrome_bc1"/>
    <property type="match status" value="1"/>
</dbReference>
<evidence type="ECO:0000256" key="3">
    <source>
        <dbReference type="ARBA" id="ARBA00022692"/>
    </source>
</evidence>
<evidence type="ECO:0000256" key="8">
    <source>
        <dbReference type="ARBA" id="ARBA00023014"/>
    </source>
</evidence>
<dbReference type="PROSITE" id="PS51296">
    <property type="entry name" value="RIESKE"/>
    <property type="match status" value="1"/>
</dbReference>
<dbReference type="PANTHER" id="PTHR10134">
    <property type="entry name" value="CYTOCHROME B-C1 COMPLEX SUBUNIT RIESKE, MITOCHONDRIAL"/>
    <property type="match status" value="1"/>
</dbReference>
<dbReference type="InterPro" id="IPR006317">
    <property type="entry name" value="Ubiquinol_cyt_c_Rdtase_Fe-S-su"/>
</dbReference>
<comment type="subcellular location">
    <subcellularLocation>
        <location evidence="1">Membrane</location>
        <topology evidence="1">Single-pass membrane protein</topology>
    </subcellularLocation>
    <subcellularLocation>
        <location evidence="12">Mitochondrion inner membrane</location>
    </subcellularLocation>
</comment>
<evidence type="ECO:0000256" key="13">
    <source>
        <dbReference type="SAM" id="SignalP"/>
    </source>
</evidence>
<keyword evidence="6" id="KW-1133">Transmembrane helix</keyword>
<evidence type="ECO:0000256" key="12">
    <source>
        <dbReference type="RuleBase" id="RU004495"/>
    </source>
</evidence>
<evidence type="ECO:0000256" key="11">
    <source>
        <dbReference type="RuleBase" id="RU004494"/>
    </source>
</evidence>
<evidence type="ECO:0000259" key="14">
    <source>
        <dbReference type="PROSITE" id="PS51296"/>
    </source>
</evidence>
<dbReference type="OrthoDB" id="1637982at2759"/>
<dbReference type="Proteomes" id="UP000000305">
    <property type="component" value="Unassembled WGS sequence"/>
</dbReference>
<dbReference type="InterPro" id="IPR017941">
    <property type="entry name" value="Rieske_2Fe-2S"/>
</dbReference>
<dbReference type="PhylomeDB" id="E9G9E2"/>
<evidence type="ECO:0000256" key="1">
    <source>
        <dbReference type="ARBA" id="ARBA00004167"/>
    </source>
</evidence>
<feature type="signal peptide" evidence="13">
    <location>
        <begin position="1"/>
        <end position="21"/>
    </location>
</feature>
<dbReference type="OMA" id="HRTQSII"/>
<keyword evidence="9" id="KW-0472">Membrane</keyword>
<dbReference type="eggNOG" id="KOG1671">
    <property type="taxonomic scope" value="Eukaryota"/>
</dbReference>
<evidence type="ECO:0000256" key="2">
    <source>
        <dbReference type="ARBA" id="ARBA00010651"/>
    </source>
</evidence>
<evidence type="ECO:0000256" key="10">
    <source>
        <dbReference type="ARBA" id="ARBA00023157"/>
    </source>
</evidence>
<accession>E9G9E2</accession>
<comment type="catalytic activity">
    <reaction evidence="11">
        <text>a quinol + 2 Fe(III)-[cytochrome c](out) = a quinone + 2 Fe(II)-[cytochrome c](out) + 2 H(+)(out)</text>
        <dbReference type="Rhea" id="RHEA:11484"/>
        <dbReference type="Rhea" id="RHEA-COMP:10350"/>
        <dbReference type="Rhea" id="RHEA-COMP:14399"/>
        <dbReference type="ChEBI" id="CHEBI:15378"/>
        <dbReference type="ChEBI" id="CHEBI:24646"/>
        <dbReference type="ChEBI" id="CHEBI:29033"/>
        <dbReference type="ChEBI" id="CHEBI:29034"/>
        <dbReference type="ChEBI" id="CHEBI:132124"/>
        <dbReference type="EC" id="7.1.1.8"/>
    </reaction>
</comment>
<dbReference type="GO" id="GO:0016491">
    <property type="term" value="F:oxidoreductase activity"/>
    <property type="evidence" value="ECO:0000318"/>
    <property type="project" value="GO_Central"/>
</dbReference>
<keyword evidence="3" id="KW-0812">Transmembrane</keyword>
<keyword evidence="5" id="KW-0479">Metal-binding</keyword>
<reference evidence="15 16" key="1">
    <citation type="journal article" date="2011" name="Science">
        <title>The ecoresponsive genome of Daphnia pulex.</title>
        <authorList>
            <person name="Colbourne J.K."/>
            <person name="Pfrender M.E."/>
            <person name="Gilbert D."/>
            <person name="Thomas W.K."/>
            <person name="Tucker A."/>
            <person name="Oakley T.H."/>
            <person name="Tokishita S."/>
            <person name="Aerts A."/>
            <person name="Arnold G.J."/>
            <person name="Basu M.K."/>
            <person name="Bauer D.J."/>
            <person name="Caceres C.E."/>
            <person name="Carmel L."/>
            <person name="Casola C."/>
            <person name="Choi J.H."/>
            <person name="Detter J.C."/>
            <person name="Dong Q."/>
            <person name="Dusheyko S."/>
            <person name="Eads B.D."/>
            <person name="Frohlich T."/>
            <person name="Geiler-Samerotte K.A."/>
            <person name="Gerlach D."/>
            <person name="Hatcher P."/>
            <person name="Jogdeo S."/>
            <person name="Krijgsveld J."/>
            <person name="Kriventseva E.V."/>
            <person name="Kultz D."/>
            <person name="Laforsch C."/>
            <person name="Lindquist E."/>
            <person name="Lopez J."/>
            <person name="Manak J.R."/>
            <person name="Muller J."/>
            <person name="Pangilinan J."/>
            <person name="Patwardhan R.P."/>
            <person name="Pitluck S."/>
            <person name="Pritham E.J."/>
            <person name="Rechtsteiner A."/>
            <person name="Rho M."/>
            <person name="Rogozin I.B."/>
            <person name="Sakarya O."/>
            <person name="Salamov A."/>
            <person name="Schaack S."/>
            <person name="Shapiro H."/>
            <person name="Shiga Y."/>
            <person name="Skalitzky C."/>
            <person name="Smith Z."/>
            <person name="Souvorov A."/>
            <person name="Sung W."/>
            <person name="Tang Z."/>
            <person name="Tsuchiya D."/>
            <person name="Tu H."/>
            <person name="Vos H."/>
            <person name="Wang M."/>
            <person name="Wolf Y.I."/>
            <person name="Yamagata H."/>
            <person name="Yamada T."/>
            <person name="Ye Y."/>
            <person name="Shaw J.R."/>
            <person name="Andrews J."/>
            <person name="Crease T.J."/>
            <person name="Tang H."/>
            <person name="Lucas S.M."/>
            <person name="Robertson H.M."/>
            <person name="Bork P."/>
            <person name="Koonin E.V."/>
            <person name="Zdobnov E.M."/>
            <person name="Grigoriev I.V."/>
            <person name="Lynch M."/>
            <person name="Boore J.L."/>
        </authorList>
    </citation>
    <scope>NUCLEOTIDE SEQUENCE [LARGE SCALE GENOMIC DNA]</scope>
</reference>
<evidence type="ECO:0000256" key="5">
    <source>
        <dbReference type="ARBA" id="ARBA00022723"/>
    </source>
</evidence>
<gene>
    <name evidence="15" type="ORF">DAPPUDRAFT_47869</name>
</gene>
<evidence type="ECO:0000256" key="7">
    <source>
        <dbReference type="ARBA" id="ARBA00023004"/>
    </source>
</evidence>
<name>E9G9E2_DAPPU</name>
<feature type="chain" id="PRO_5003240993" description="Cytochrome b-c1 complex subunit Rieske, mitochondrial" evidence="13">
    <location>
        <begin position="22"/>
        <end position="165"/>
    </location>
</feature>
<dbReference type="InterPro" id="IPR036922">
    <property type="entry name" value="Rieske_2Fe-2S_sf"/>
</dbReference>
<protein>
    <recommendedName>
        <fullName evidence="11">Cytochrome b-c1 complex subunit Rieske, mitochondrial</fullName>
        <ecNumber evidence="11">7.1.1.8</ecNumber>
    </recommendedName>
</protein>
<organism evidence="15 16">
    <name type="scientific">Daphnia pulex</name>
    <name type="common">Water flea</name>
    <dbReference type="NCBI Taxonomy" id="6669"/>
    <lineage>
        <taxon>Eukaryota</taxon>
        <taxon>Metazoa</taxon>
        <taxon>Ecdysozoa</taxon>
        <taxon>Arthropoda</taxon>
        <taxon>Crustacea</taxon>
        <taxon>Branchiopoda</taxon>
        <taxon>Diplostraca</taxon>
        <taxon>Cladocera</taxon>
        <taxon>Anomopoda</taxon>
        <taxon>Daphniidae</taxon>
        <taxon>Daphnia</taxon>
    </lineage>
</organism>
<dbReference type="EMBL" id="GL732536">
    <property type="protein sequence ID" value="EFX83890.1"/>
    <property type="molecule type" value="Genomic_DNA"/>
</dbReference>
<dbReference type="GO" id="GO:0045275">
    <property type="term" value="C:respiratory chain complex III"/>
    <property type="evidence" value="ECO:0000318"/>
    <property type="project" value="GO_Central"/>
</dbReference>
<dbReference type="AlphaFoldDB" id="E9G9E2"/>
<sequence length="165" mass="18094">MTTCAIGGVGAFGFLWPFLQSLAPAADVAALSTVDVDLSLIPEGQGMTVLWRGTPIFVRHRTPQEIEEARKVALRDPAKDQDRVKPHKEAWLVVFGVCTHLGCVPVGQKPSQNRGDYGGWFCPCHGSEYDTSGRVRRGPAPTNLPIPPYVFLDEKTLRIGEENHT</sequence>
<dbReference type="GO" id="GO:0006122">
    <property type="term" value="P:mitochondrial electron transport, ubiquinol to cytochrome c"/>
    <property type="evidence" value="ECO:0000318"/>
    <property type="project" value="GO_Central"/>
</dbReference>
<dbReference type="PRINTS" id="PR00162">
    <property type="entry name" value="RIESKE"/>
</dbReference>
<dbReference type="InterPro" id="IPR014349">
    <property type="entry name" value="Rieske_Fe-S_prot"/>
</dbReference>
<dbReference type="Gene3D" id="2.102.10.10">
    <property type="entry name" value="Rieske [2Fe-2S] iron-sulphur domain"/>
    <property type="match status" value="1"/>
</dbReference>
<keyword evidence="10" id="KW-1015">Disulfide bond</keyword>
<keyword evidence="13" id="KW-0732">Signal</keyword>
<dbReference type="Pfam" id="PF00355">
    <property type="entry name" value="Rieske"/>
    <property type="match status" value="1"/>
</dbReference>
<dbReference type="GO" id="GO:0051537">
    <property type="term" value="F:2 iron, 2 sulfur cluster binding"/>
    <property type="evidence" value="ECO:0007669"/>
    <property type="project" value="UniProtKB-KW"/>
</dbReference>
<dbReference type="InterPro" id="IPR005805">
    <property type="entry name" value="Rieske_Fe-S_prot_C"/>
</dbReference>
<evidence type="ECO:0000256" key="9">
    <source>
        <dbReference type="ARBA" id="ARBA00023136"/>
    </source>
</evidence>
<dbReference type="GO" id="GO:0008121">
    <property type="term" value="F:quinol-cytochrome-c reductase activity"/>
    <property type="evidence" value="ECO:0007669"/>
    <property type="project" value="UniProtKB-EC"/>
</dbReference>
<dbReference type="GO" id="GO:0046872">
    <property type="term" value="F:metal ion binding"/>
    <property type="evidence" value="ECO:0007669"/>
    <property type="project" value="UniProtKB-KW"/>
</dbReference>
<evidence type="ECO:0000256" key="4">
    <source>
        <dbReference type="ARBA" id="ARBA00022714"/>
    </source>
</evidence>
<keyword evidence="8" id="KW-0411">Iron-sulfur</keyword>
<comment type="similarity">
    <text evidence="2">Belongs to the Rieske iron-sulfur protein family.</text>
</comment>
<dbReference type="KEGG" id="dpx:DAPPUDRAFT_47869"/>
<dbReference type="HOGENOM" id="CLU_055690_0_2_1"/>
<feature type="domain" description="Rieske" evidence="14">
    <location>
        <begin position="63"/>
        <end position="158"/>
    </location>
</feature>
<evidence type="ECO:0000256" key="6">
    <source>
        <dbReference type="ARBA" id="ARBA00022989"/>
    </source>
</evidence>